<organism evidence="2 3">
    <name type="scientific">Mucilaginibacter angelicae</name>
    <dbReference type="NCBI Taxonomy" id="869718"/>
    <lineage>
        <taxon>Bacteria</taxon>
        <taxon>Pseudomonadati</taxon>
        <taxon>Bacteroidota</taxon>
        <taxon>Sphingobacteriia</taxon>
        <taxon>Sphingobacteriales</taxon>
        <taxon>Sphingobacteriaceae</taxon>
        <taxon>Mucilaginibacter</taxon>
    </lineage>
</organism>
<sequence>MLVVLKRRTRFDVIGAFILMLLTATYIVDRIVSLAIQPYLREYYNELMANRPHPIDAGKLVYITLFLQEYFQLIFCLISLIAFLIIRFNVRFRQFLREFGYAFSGIVVIRIIVVCIMRLVLKINP</sequence>
<feature type="transmembrane region" description="Helical" evidence="1">
    <location>
        <begin position="60"/>
        <end position="86"/>
    </location>
</feature>
<protein>
    <submittedName>
        <fullName evidence="2">Uncharacterized protein</fullName>
    </submittedName>
</protein>
<feature type="transmembrane region" description="Helical" evidence="1">
    <location>
        <begin position="12"/>
        <end position="40"/>
    </location>
</feature>
<reference evidence="2 3" key="1">
    <citation type="submission" date="2024-09" db="EMBL/GenBank/DDBJ databases">
        <authorList>
            <person name="Sun Q."/>
            <person name="Mori K."/>
        </authorList>
    </citation>
    <scope>NUCLEOTIDE SEQUENCE [LARGE SCALE GENOMIC DNA]</scope>
    <source>
        <strain evidence="2 3">NCAIM B.02415</strain>
    </source>
</reference>
<name>A0ABV6LDC7_9SPHI</name>
<evidence type="ECO:0000313" key="3">
    <source>
        <dbReference type="Proteomes" id="UP001589828"/>
    </source>
</evidence>
<keyword evidence="1" id="KW-0812">Transmembrane</keyword>
<comment type="caution">
    <text evidence="2">The sequence shown here is derived from an EMBL/GenBank/DDBJ whole genome shotgun (WGS) entry which is preliminary data.</text>
</comment>
<proteinExistence type="predicted"/>
<evidence type="ECO:0000313" key="2">
    <source>
        <dbReference type="EMBL" id="MFC0517460.1"/>
    </source>
</evidence>
<dbReference type="EMBL" id="JBHLTS010000074">
    <property type="protein sequence ID" value="MFC0517460.1"/>
    <property type="molecule type" value="Genomic_DNA"/>
</dbReference>
<keyword evidence="3" id="KW-1185">Reference proteome</keyword>
<feature type="transmembrane region" description="Helical" evidence="1">
    <location>
        <begin position="98"/>
        <end position="121"/>
    </location>
</feature>
<keyword evidence="1" id="KW-1133">Transmembrane helix</keyword>
<dbReference type="RefSeq" id="WP_377025211.1">
    <property type="nucleotide sequence ID" value="NZ_JBHLTS010000074.1"/>
</dbReference>
<evidence type="ECO:0000256" key="1">
    <source>
        <dbReference type="SAM" id="Phobius"/>
    </source>
</evidence>
<gene>
    <name evidence="2" type="ORF">ACFFGT_24830</name>
</gene>
<dbReference type="Proteomes" id="UP001589828">
    <property type="component" value="Unassembled WGS sequence"/>
</dbReference>
<accession>A0ABV6LDC7</accession>
<keyword evidence="1" id="KW-0472">Membrane</keyword>